<gene>
    <name evidence="2" type="ORF">BM221_002143</name>
</gene>
<organism evidence="2 3">
    <name type="scientific">Beauveria bassiana</name>
    <name type="common">White muscardine disease fungus</name>
    <name type="synonym">Tritirachium shiotae</name>
    <dbReference type="NCBI Taxonomy" id="176275"/>
    <lineage>
        <taxon>Eukaryota</taxon>
        <taxon>Fungi</taxon>
        <taxon>Dikarya</taxon>
        <taxon>Ascomycota</taxon>
        <taxon>Pezizomycotina</taxon>
        <taxon>Sordariomycetes</taxon>
        <taxon>Hypocreomycetidae</taxon>
        <taxon>Hypocreales</taxon>
        <taxon>Cordycipitaceae</taxon>
        <taxon>Beauveria</taxon>
    </lineage>
</organism>
<name>A0A2N6NXQ0_BEABA</name>
<protein>
    <submittedName>
        <fullName evidence="2">Uncharacterized protein</fullName>
    </submittedName>
</protein>
<reference evidence="2 3" key="1">
    <citation type="journal article" date="2016" name="Appl. Microbiol. Biotechnol.">
        <title>Characterization of T-DNA insertion mutants with decreased virulence in the entomopathogenic fungus Beauveria bassiana JEF-007.</title>
        <authorList>
            <person name="Kim S."/>
            <person name="Lee S.J."/>
            <person name="Nai Y.S."/>
            <person name="Yu J.S."/>
            <person name="Lee M.R."/>
            <person name="Yang Y.T."/>
            <person name="Kim J.S."/>
        </authorList>
    </citation>
    <scope>NUCLEOTIDE SEQUENCE [LARGE SCALE GENOMIC DNA]</scope>
    <source>
        <strain evidence="2 3">JEF-007</strain>
    </source>
</reference>
<keyword evidence="1" id="KW-0812">Transmembrane</keyword>
<evidence type="ECO:0000256" key="1">
    <source>
        <dbReference type="SAM" id="Phobius"/>
    </source>
</evidence>
<evidence type="ECO:0000313" key="3">
    <source>
        <dbReference type="Proteomes" id="UP000235728"/>
    </source>
</evidence>
<keyword evidence="1" id="KW-1133">Transmembrane helix</keyword>
<dbReference type="AlphaFoldDB" id="A0A2N6NXQ0"/>
<evidence type="ECO:0000313" key="2">
    <source>
        <dbReference type="EMBL" id="PMB72043.1"/>
    </source>
</evidence>
<accession>A0A2N6NXQ0</accession>
<dbReference type="EMBL" id="MRVG01000002">
    <property type="protein sequence ID" value="PMB72043.1"/>
    <property type="molecule type" value="Genomic_DNA"/>
</dbReference>
<comment type="caution">
    <text evidence="2">The sequence shown here is derived from an EMBL/GenBank/DDBJ whole genome shotgun (WGS) entry which is preliminary data.</text>
</comment>
<dbReference type="Proteomes" id="UP000235728">
    <property type="component" value="Unassembled WGS sequence"/>
</dbReference>
<feature type="transmembrane region" description="Helical" evidence="1">
    <location>
        <begin position="39"/>
        <end position="58"/>
    </location>
</feature>
<proteinExistence type="predicted"/>
<keyword evidence="1" id="KW-0472">Membrane</keyword>
<sequence length="64" mass="7423">MDMAKYVNEELGVPRNVRQGNDSLGIQPRHPWRASHTQVGFVIVNYFVNLMMKIVAFVDRSLFE</sequence>